<name>A0A6M3J6A2_9ZZZZ</name>
<reference evidence="1" key="1">
    <citation type="submission" date="2020-03" db="EMBL/GenBank/DDBJ databases">
        <title>The deep terrestrial virosphere.</title>
        <authorList>
            <person name="Holmfeldt K."/>
            <person name="Nilsson E."/>
            <person name="Simone D."/>
            <person name="Lopez-Fernandez M."/>
            <person name="Wu X."/>
            <person name="de Brujin I."/>
            <person name="Lundin D."/>
            <person name="Andersson A."/>
            <person name="Bertilsson S."/>
            <person name="Dopson M."/>
        </authorList>
    </citation>
    <scope>NUCLEOTIDE SEQUENCE</scope>
    <source>
        <strain evidence="2">MM415A00412</strain>
        <strain evidence="1">MM415B00498</strain>
    </source>
</reference>
<accession>A0A6M3J6A2</accession>
<evidence type="ECO:0000313" key="1">
    <source>
        <dbReference type="EMBL" id="QJA64392.1"/>
    </source>
</evidence>
<protein>
    <submittedName>
        <fullName evidence="1">Uncharacterized protein</fullName>
    </submittedName>
</protein>
<organism evidence="1">
    <name type="scientific">viral metagenome</name>
    <dbReference type="NCBI Taxonomy" id="1070528"/>
    <lineage>
        <taxon>unclassified sequences</taxon>
        <taxon>metagenomes</taxon>
        <taxon>organismal metagenomes</taxon>
    </lineage>
</organism>
<sequence>MDVDEFMKILKQQLYLNGIDADTIIKAEGTDQDNTIYMHHVTDGDAKVSGFYFQTYEL</sequence>
<dbReference type="AlphaFoldDB" id="A0A6M3J6A2"/>
<dbReference type="EMBL" id="MT141519">
    <property type="protein sequence ID" value="QJA64392.1"/>
    <property type="molecule type" value="Genomic_DNA"/>
</dbReference>
<evidence type="ECO:0000313" key="2">
    <source>
        <dbReference type="EMBL" id="QJA82371.1"/>
    </source>
</evidence>
<dbReference type="EMBL" id="MT142485">
    <property type="protein sequence ID" value="QJA82371.1"/>
    <property type="molecule type" value="Genomic_DNA"/>
</dbReference>
<proteinExistence type="predicted"/>
<gene>
    <name evidence="2" type="ORF">MM415A00412_0043</name>
    <name evidence="1" type="ORF">MM415B00498_0007</name>
</gene>